<organism evidence="9 10">
    <name type="scientific">Dreissena polymorpha</name>
    <name type="common">Zebra mussel</name>
    <name type="synonym">Mytilus polymorpha</name>
    <dbReference type="NCBI Taxonomy" id="45954"/>
    <lineage>
        <taxon>Eukaryota</taxon>
        <taxon>Metazoa</taxon>
        <taxon>Spiralia</taxon>
        <taxon>Lophotrochozoa</taxon>
        <taxon>Mollusca</taxon>
        <taxon>Bivalvia</taxon>
        <taxon>Autobranchia</taxon>
        <taxon>Heteroconchia</taxon>
        <taxon>Euheterodonta</taxon>
        <taxon>Imparidentia</taxon>
        <taxon>Neoheterodontei</taxon>
        <taxon>Myida</taxon>
        <taxon>Dreissenoidea</taxon>
        <taxon>Dreissenidae</taxon>
        <taxon>Dreissena</taxon>
    </lineage>
</organism>
<protein>
    <recommendedName>
        <fullName evidence="8">Protein kinase domain-containing protein</fullName>
    </recommendedName>
</protein>
<evidence type="ECO:0000256" key="4">
    <source>
        <dbReference type="ARBA" id="ARBA00022679"/>
    </source>
</evidence>
<dbReference type="Gene3D" id="1.10.510.10">
    <property type="entry name" value="Transferase(Phosphotransferase) domain 1"/>
    <property type="match status" value="1"/>
</dbReference>
<evidence type="ECO:0000256" key="7">
    <source>
        <dbReference type="ARBA" id="ARBA00022840"/>
    </source>
</evidence>
<keyword evidence="4" id="KW-0808">Transferase</keyword>
<dbReference type="GO" id="GO:0004674">
    <property type="term" value="F:protein serine/threonine kinase activity"/>
    <property type="evidence" value="ECO:0007669"/>
    <property type="project" value="UniProtKB-KW"/>
</dbReference>
<evidence type="ECO:0000256" key="3">
    <source>
        <dbReference type="ARBA" id="ARBA00022527"/>
    </source>
</evidence>
<dbReference type="AlphaFoldDB" id="A0A9D4JL33"/>
<keyword evidence="3" id="KW-0723">Serine/threonine-protein kinase</keyword>
<evidence type="ECO:0000259" key="8">
    <source>
        <dbReference type="PROSITE" id="PS50011"/>
    </source>
</evidence>
<dbReference type="GO" id="GO:0005737">
    <property type="term" value="C:cytoplasm"/>
    <property type="evidence" value="ECO:0007669"/>
    <property type="project" value="UniProtKB-SubCell"/>
</dbReference>
<evidence type="ECO:0000256" key="5">
    <source>
        <dbReference type="ARBA" id="ARBA00022741"/>
    </source>
</evidence>
<dbReference type="Gene3D" id="3.10.20.90">
    <property type="entry name" value="Phosphatidylinositol 3-kinase Catalytic Subunit, Chain A, domain 1"/>
    <property type="match status" value="1"/>
</dbReference>
<dbReference type="GO" id="GO:0005524">
    <property type="term" value="F:ATP binding"/>
    <property type="evidence" value="ECO:0007669"/>
    <property type="project" value="UniProtKB-KW"/>
</dbReference>
<comment type="caution">
    <text evidence="9">The sequence shown here is derived from an EMBL/GenBank/DDBJ whole genome shotgun (WGS) entry which is preliminary data.</text>
</comment>
<dbReference type="InterPro" id="IPR000719">
    <property type="entry name" value="Prot_kinase_dom"/>
</dbReference>
<dbReference type="InterPro" id="IPR051180">
    <property type="entry name" value="IKK"/>
</dbReference>
<dbReference type="Proteomes" id="UP000828390">
    <property type="component" value="Unassembled WGS sequence"/>
</dbReference>
<dbReference type="PROSITE" id="PS50011">
    <property type="entry name" value="PROTEIN_KINASE_DOM"/>
    <property type="match status" value="1"/>
</dbReference>
<dbReference type="PANTHER" id="PTHR22969">
    <property type="entry name" value="IKB KINASE"/>
    <property type="match status" value="1"/>
</dbReference>
<evidence type="ECO:0000256" key="1">
    <source>
        <dbReference type="ARBA" id="ARBA00004496"/>
    </source>
</evidence>
<evidence type="ECO:0000256" key="2">
    <source>
        <dbReference type="ARBA" id="ARBA00022490"/>
    </source>
</evidence>
<name>A0A9D4JL33_DREPO</name>
<feature type="non-terminal residue" evidence="9">
    <location>
        <position position="761"/>
    </location>
</feature>
<reference evidence="9" key="1">
    <citation type="journal article" date="2019" name="bioRxiv">
        <title>The Genome of the Zebra Mussel, Dreissena polymorpha: A Resource for Invasive Species Research.</title>
        <authorList>
            <person name="McCartney M.A."/>
            <person name="Auch B."/>
            <person name="Kono T."/>
            <person name="Mallez S."/>
            <person name="Zhang Y."/>
            <person name="Obille A."/>
            <person name="Becker A."/>
            <person name="Abrahante J.E."/>
            <person name="Garbe J."/>
            <person name="Badalamenti J.P."/>
            <person name="Herman A."/>
            <person name="Mangelson H."/>
            <person name="Liachko I."/>
            <person name="Sullivan S."/>
            <person name="Sone E.D."/>
            <person name="Koren S."/>
            <person name="Silverstein K.A.T."/>
            <person name="Beckman K.B."/>
            <person name="Gohl D.M."/>
        </authorList>
    </citation>
    <scope>NUCLEOTIDE SEQUENCE</scope>
    <source>
        <strain evidence="9">Duluth1</strain>
        <tissue evidence="9">Whole animal</tissue>
    </source>
</reference>
<dbReference type="Gene3D" id="1.20.1270.420">
    <property type="match status" value="1"/>
</dbReference>
<dbReference type="Pfam" id="PF18394">
    <property type="entry name" value="TBK1_CCD1"/>
    <property type="match status" value="1"/>
</dbReference>
<keyword evidence="5" id="KW-0547">Nucleotide-binding</keyword>
<dbReference type="PANTHER" id="PTHR22969:SF15">
    <property type="entry name" value="FI05319P"/>
    <property type="match status" value="1"/>
</dbReference>
<evidence type="ECO:0000256" key="6">
    <source>
        <dbReference type="ARBA" id="ARBA00022777"/>
    </source>
</evidence>
<keyword evidence="10" id="KW-1185">Reference proteome</keyword>
<keyword evidence="6" id="KW-0418">Kinase</keyword>
<evidence type="ECO:0000313" key="10">
    <source>
        <dbReference type="Proteomes" id="UP000828390"/>
    </source>
</evidence>
<keyword evidence="2" id="KW-0963">Cytoplasm</keyword>
<dbReference type="InterPro" id="IPR011009">
    <property type="entry name" value="Kinase-like_dom_sf"/>
</dbReference>
<reference evidence="9" key="2">
    <citation type="submission" date="2020-11" db="EMBL/GenBank/DDBJ databases">
        <authorList>
            <person name="McCartney M.A."/>
            <person name="Auch B."/>
            <person name="Kono T."/>
            <person name="Mallez S."/>
            <person name="Becker A."/>
            <person name="Gohl D.M."/>
            <person name="Silverstein K.A.T."/>
            <person name="Koren S."/>
            <person name="Bechman K.B."/>
            <person name="Herman A."/>
            <person name="Abrahante J.E."/>
            <person name="Garbe J."/>
        </authorList>
    </citation>
    <scope>NUCLEOTIDE SEQUENCE</scope>
    <source>
        <strain evidence="9">Duluth1</strain>
        <tissue evidence="9">Whole animal</tissue>
    </source>
</reference>
<evidence type="ECO:0000313" key="9">
    <source>
        <dbReference type="EMBL" id="KAH3816276.1"/>
    </source>
</evidence>
<dbReference type="EMBL" id="JAIWYP010000005">
    <property type="protein sequence ID" value="KAH3816276.1"/>
    <property type="molecule type" value="Genomic_DNA"/>
</dbReference>
<dbReference type="InterPro" id="IPR041309">
    <property type="entry name" value="TBK1_CC1"/>
</dbReference>
<feature type="domain" description="Protein kinase" evidence="8">
    <location>
        <begin position="1"/>
        <end position="125"/>
    </location>
</feature>
<sequence>HPHMFQRGVLRQHGHSEFTASVDLWSLGVTLYHVAFGRLPFQAFGGRSDSETMYKIISERSSGEVSGSQRFHNGSIERSKELPDTSYLCRSLKSLLKPVFAGLFDPDPTRTWNFNTYFQAVSDIIDMTTLLVFNSGTCENIRLYLKNNECLVHIQEKIGYLTEIPANRQIILLGDKPLTNLVDINDQIQSFPKVVLKTTLIVYDKDGCEQYQCYTPKIPPFLPLKTSLSNDEAVAKQCAGNAFFVEFNLKQVLENQHLADEALLHLRNHYQDALKPTEVLIPEIEKQTALVNVRIEMIRESQKQAQVCLTVFKNIGTLDPDSGVEELEAFVVTDNSLPELLKKTQGRLDEIRTYMSVLSRKENDHPLSPSDDLCCDEGRDRCLTKMGHLRQGIAAVSSTFSKHRKYSILHAHEEFIHKCEREKLENSLIPVIELYQSHCVKNLTKVHHWSSRNISVFLKHLARSGKVETNVRCVTDCLNQMNEKLLKIKDSFKLATEKLMSLFATITSQTVKLPVSLRETPEGSSACERGSFNSERSIQGSKRNELLKSLFREIDYIRISGQELGTVLLDYERSIQELKSRLEMASMPSMLFCTRGETSGYGSGAPNVFLPSFHDLFPSPGIDANVRVTSSDALPVYHGAQNNTGTPIVYPNNFDSKFETHLSTDCQRTVHVYNFPNIVSSYSSNTANHLNHLHRTVNAISTNNGYSGTTPHSETTRIVQGASVSKPSNVVTYFNTTYERQLEDSKSTELIPRGLFSSVII</sequence>
<dbReference type="SUPFAM" id="SSF56112">
    <property type="entry name" value="Protein kinase-like (PK-like)"/>
    <property type="match status" value="1"/>
</dbReference>
<proteinExistence type="predicted"/>
<comment type="subcellular location">
    <subcellularLocation>
        <location evidence="1">Cytoplasm</location>
    </subcellularLocation>
</comment>
<gene>
    <name evidence="9" type="ORF">DPMN_117789</name>
</gene>
<keyword evidence="7" id="KW-0067">ATP-binding</keyword>
<accession>A0A9D4JL33</accession>